<proteinExistence type="predicted"/>
<evidence type="ECO:0000256" key="3">
    <source>
        <dbReference type="ARBA" id="ARBA00023239"/>
    </source>
</evidence>
<dbReference type="Proteomes" id="UP000540989">
    <property type="component" value="Unassembled WGS sequence"/>
</dbReference>
<gene>
    <name evidence="5" type="ORF">HDF16_001781</name>
</gene>
<evidence type="ECO:0000313" key="6">
    <source>
        <dbReference type="Proteomes" id="UP000540989"/>
    </source>
</evidence>
<evidence type="ECO:0000256" key="1">
    <source>
        <dbReference type="ARBA" id="ARBA00001933"/>
    </source>
</evidence>
<feature type="domain" description="Tryptophan synthase beta chain-like PALP" evidence="4">
    <location>
        <begin position="39"/>
        <end position="326"/>
    </location>
</feature>
<dbReference type="NCBIfam" id="NF004771">
    <property type="entry name" value="PRK06110.1"/>
    <property type="match status" value="1"/>
</dbReference>
<evidence type="ECO:0000313" key="5">
    <source>
        <dbReference type="EMBL" id="MBB5057096.1"/>
    </source>
</evidence>
<dbReference type="GO" id="GO:0030170">
    <property type="term" value="F:pyridoxal phosphate binding"/>
    <property type="evidence" value="ECO:0007669"/>
    <property type="project" value="InterPro"/>
</dbReference>
<dbReference type="EMBL" id="JACHIP010000002">
    <property type="protein sequence ID" value="MBB5057096.1"/>
    <property type="molecule type" value="Genomic_DNA"/>
</dbReference>
<name>A0A7W7ZC08_9BACT</name>
<dbReference type="InterPro" id="IPR036052">
    <property type="entry name" value="TrpB-like_PALP_sf"/>
</dbReference>
<dbReference type="Pfam" id="PF00291">
    <property type="entry name" value="PALP"/>
    <property type="match status" value="1"/>
</dbReference>
<keyword evidence="3 5" id="KW-0456">Lyase</keyword>
<keyword evidence="6" id="KW-1185">Reference proteome</keyword>
<dbReference type="GO" id="GO:0006567">
    <property type="term" value="P:L-threonine catabolic process"/>
    <property type="evidence" value="ECO:0007669"/>
    <property type="project" value="TreeGrafter"/>
</dbReference>
<dbReference type="GO" id="GO:0009097">
    <property type="term" value="P:isoleucine biosynthetic process"/>
    <property type="evidence" value="ECO:0007669"/>
    <property type="project" value="TreeGrafter"/>
</dbReference>
<reference evidence="5 6" key="1">
    <citation type="submission" date="2020-08" db="EMBL/GenBank/DDBJ databases">
        <title>Genomic Encyclopedia of Type Strains, Phase IV (KMG-V): Genome sequencing to study the core and pangenomes of soil and plant-associated prokaryotes.</title>
        <authorList>
            <person name="Whitman W."/>
        </authorList>
    </citation>
    <scope>NUCLEOTIDE SEQUENCE [LARGE SCALE GENOMIC DNA]</scope>
    <source>
        <strain evidence="5 6">M8UP14</strain>
    </source>
</reference>
<dbReference type="Gene3D" id="3.40.50.1100">
    <property type="match status" value="2"/>
</dbReference>
<organism evidence="5 6">
    <name type="scientific">Granulicella aggregans</name>
    <dbReference type="NCBI Taxonomy" id="474949"/>
    <lineage>
        <taxon>Bacteria</taxon>
        <taxon>Pseudomonadati</taxon>
        <taxon>Acidobacteriota</taxon>
        <taxon>Terriglobia</taxon>
        <taxon>Terriglobales</taxon>
        <taxon>Acidobacteriaceae</taxon>
        <taxon>Granulicella</taxon>
    </lineage>
</organism>
<dbReference type="InterPro" id="IPR001926">
    <property type="entry name" value="TrpB-like_PALP"/>
</dbReference>
<dbReference type="InterPro" id="IPR050147">
    <property type="entry name" value="Ser/Thr_Dehydratase"/>
</dbReference>
<sequence>MKSERLQLMLDTPVLQLEAMLPTLAEIHQAAELVYHFMPPTPQYHWPQIDQRAGAEVWIKHENHNPVGAFKLRGGIVYMDWLRREHPEVTTVISATRGNHGQSIAFAAARAGLRSVIVVPHGNSVEKNRAMCCLGAELIEHGDDFQAAVEHVKYLAAENGWHRVPSYDIRLVAGVATWALEFFVAAPPLEVLYVPIGMGTGIAGAVAARDALGLSTEIVGVTSTLAPATALSFAARHVVEYPATTKIADGVACRTPDPAALAVFLKGVSRIVEVADEEVAEAMRIYFSHTHNVAEGAGAAGLAALLKDRAVGNTLGGSRLGTALCGGNVDSNVFAAVLAGAEIR</sequence>
<protein>
    <submittedName>
        <fullName evidence="5">Threonine dehydratase</fullName>
        <ecNumber evidence="5">4.3.1.19</ecNumber>
    </submittedName>
</protein>
<dbReference type="SUPFAM" id="SSF53686">
    <property type="entry name" value="Tryptophan synthase beta subunit-like PLP-dependent enzymes"/>
    <property type="match status" value="1"/>
</dbReference>
<dbReference type="InterPro" id="IPR000634">
    <property type="entry name" value="Ser/Thr_deHydtase_PyrdxlP-BS"/>
</dbReference>
<dbReference type="PANTHER" id="PTHR48078">
    <property type="entry name" value="THREONINE DEHYDRATASE, MITOCHONDRIAL-RELATED"/>
    <property type="match status" value="1"/>
</dbReference>
<dbReference type="GO" id="GO:0006565">
    <property type="term" value="P:L-serine catabolic process"/>
    <property type="evidence" value="ECO:0007669"/>
    <property type="project" value="TreeGrafter"/>
</dbReference>
<evidence type="ECO:0000256" key="2">
    <source>
        <dbReference type="ARBA" id="ARBA00022898"/>
    </source>
</evidence>
<dbReference type="AlphaFoldDB" id="A0A7W7ZC08"/>
<accession>A0A7W7ZC08</accession>
<comment type="caution">
    <text evidence="5">The sequence shown here is derived from an EMBL/GenBank/DDBJ whole genome shotgun (WGS) entry which is preliminary data.</text>
</comment>
<dbReference type="GO" id="GO:0003941">
    <property type="term" value="F:L-serine ammonia-lyase activity"/>
    <property type="evidence" value="ECO:0007669"/>
    <property type="project" value="TreeGrafter"/>
</dbReference>
<keyword evidence="2" id="KW-0663">Pyridoxal phosphate</keyword>
<dbReference type="PANTHER" id="PTHR48078:SF7">
    <property type="entry name" value="BLL6502 PROTEIN"/>
    <property type="match status" value="1"/>
</dbReference>
<dbReference type="GO" id="GO:0004794">
    <property type="term" value="F:threonine deaminase activity"/>
    <property type="evidence" value="ECO:0007669"/>
    <property type="project" value="UniProtKB-EC"/>
</dbReference>
<comment type="cofactor">
    <cofactor evidence="1">
        <name>pyridoxal 5'-phosphate</name>
        <dbReference type="ChEBI" id="CHEBI:597326"/>
    </cofactor>
</comment>
<dbReference type="EC" id="4.3.1.19" evidence="5"/>
<evidence type="ECO:0000259" key="4">
    <source>
        <dbReference type="Pfam" id="PF00291"/>
    </source>
</evidence>
<dbReference type="PROSITE" id="PS00165">
    <property type="entry name" value="DEHYDRATASE_SER_THR"/>
    <property type="match status" value="1"/>
</dbReference>